<dbReference type="AlphaFoldDB" id="A0A976FJH9"/>
<dbReference type="Proteomes" id="UP000294530">
    <property type="component" value="Unassembled WGS sequence"/>
</dbReference>
<organism evidence="2 4">
    <name type="scientific">Bremia lactucae</name>
    <name type="common">Lettuce downy mildew</name>
    <dbReference type="NCBI Taxonomy" id="4779"/>
    <lineage>
        <taxon>Eukaryota</taxon>
        <taxon>Sar</taxon>
        <taxon>Stramenopiles</taxon>
        <taxon>Oomycota</taxon>
        <taxon>Peronosporomycetes</taxon>
        <taxon>Peronosporales</taxon>
        <taxon>Peronosporaceae</taxon>
        <taxon>Bremia</taxon>
    </lineage>
</organism>
<protein>
    <recommendedName>
        <fullName evidence="5">Secreted protein</fullName>
    </recommendedName>
</protein>
<evidence type="ECO:0000256" key="1">
    <source>
        <dbReference type="SAM" id="SignalP"/>
    </source>
</evidence>
<dbReference type="RefSeq" id="XP_067817470.1">
    <property type="nucleotide sequence ID" value="XM_067962443.1"/>
</dbReference>
<keyword evidence="4" id="KW-1185">Reference proteome</keyword>
<accession>A0A976FJH9</accession>
<feature type="signal peptide" evidence="1">
    <location>
        <begin position="1"/>
        <end position="20"/>
    </location>
</feature>
<dbReference type="KEGG" id="blac:94348114"/>
<sequence length="156" mass="17236">MKFFSLGLVIWGAILSLTAAKSYYSHLDCLTQGCVGPRIYCDSSTGVCRAATSDTECYNATVARFQDECDKGYKCVDKLCRVAAQPVDNRKCKTSCAAGLLCENGHTTCRGPSYKNECFNLSTGFFQDGCTKGFYCSFNKCVDVSLNEERKKHAFR</sequence>
<evidence type="ECO:0000313" key="2">
    <source>
        <dbReference type="EMBL" id="TDH67927.1"/>
    </source>
</evidence>
<dbReference type="EMBL" id="SHOA02000017">
    <property type="protein sequence ID" value="TDH67971.1"/>
    <property type="molecule type" value="Genomic_DNA"/>
</dbReference>
<comment type="caution">
    <text evidence="2">The sequence shown here is derived from an EMBL/GenBank/DDBJ whole genome shotgun (WGS) entry which is preliminary data.</text>
</comment>
<evidence type="ECO:0000313" key="3">
    <source>
        <dbReference type="EMBL" id="TDH67971.1"/>
    </source>
</evidence>
<dbReference type="GeneID" id="94348114"/>
<name>A0A976FJH9_BRELC</name>
<proteinExistence type="predicted"/>
<evidence type="ECO:0008006" key="5">
    <source>
        <dbReference type="Google" id="ProtNLM"/>
    </source>
</evidence>
<keyword evidence="1" id="KW-0732">Signal</keyword>
<reference evidence="2 4" key="1">
    <citation type="journal article" date="2021" name="Genome Biol.">
        <title>AFLAP: assembly-free linkage analysis pipeline using k-mers from genome sequencing data.</title>
        <authorList>
            <person name="Fletcher K."/>
            <person name="Zhang L."/>
            <person name="Gil J."/>
            <person name="Han R."/>
            <person name="Cavanaugh K."/>
            <person name="Michelmore R."/>
        </authorList>
    </citation>
    <scope>NUCLEOTIDE SEQUENCE [LARGE SCALE GENOMIC DNA]</scope>
    <source>
        <strain evidence="2 4">SF5</strain>
    </source>
</reference>
<dbReference type="OrthoDB" id="161481at2759"/>
<evidence type="ECO:0000313" key="4">
    <source>
        <dbReference type="Proteomes" id="UP000294530"/>
    </source>
</evidence>
<dbReference type="EMBL" id="SHOA02000017">
    <property type="protein sequence ID" value="TDH67927.1"/>
    <property type="molecule type" value="Genomic_DNA"/>
</dbReference>
<reference evidence="2" key="2">
    <citation type="submission" date="2021-07" db="EMBL/GenBank/DDBJ databases">
        <authorList>
            <person name="Fletcher K."/>
        </authorList>
    </citation>
    <scope>NUCLEOTIDE SEQUENCE</scope>
    <source>
        <strain evidence="2">SF5</strain>
    </source>
</reference>
<gene>
    <name evidence="3" type="ORF">CCR75_004357</name>
    <name evidence="2" type="ORF">CCR75_004359</name>
</gene>
<feature type="chain" id="PRO_5038278311" description="Secreted protein" evidence="1">
    <location>
        <begin position="21"/>
        <end position="156"/>
    </location>
</feature>